<organism evidence="1 2">
    <name type="scientific">Rattus norvegicus</name>
    <name type="common">Rat</name>
    <dbReference type="NCBI Taxonomy" id="10116"/>
    <lineage>
        <taxon>Eukaryota</taxon>
        <taxon>Metazoa</taxon>
        <taxon>Chordata</taxon>
        <taxon>Craniata</taxon>
        <taxon>Vertebrata</taxon>
        <taxon>Euteleostomi</taxon>
        <taxon>Mammalia</taxon>
        <taxon>Eutheria</taxon>
        <taxon>Euarchontoglires</taxon>
        <taxon>Glires</taxon>
        <taxon>Rodentia</taxon>
        <taxon>Myomorpha</taxon>
        <taxon>Muroidea</taxon>
        <taxon>Muridae</taxon>
        <taxon>Murinae</taxon>
        <taxon>Rattus</taxon>
    </lineage>
</organism>
<evidence type="ECO:0000313" key="1">
    <source>
        <dbReference type="EMBL" id="EDL85847.1"/>
    </source>
</evidence>
<dbReference type="EMBL" id="CH474050">
    <property type="protein sequence ID" value="EDL85847.1"/>
    <property type="molecule type" value="Genomic_DNA"/>
</dbReference>
<feature type="non-terminal residue" evidence="1">
    <location>
        <position position="46"/>
    </location>
</feature>
<name>A6KIA8_RAT</name>
<evidence type="ECO:0000313" key="2">
    <source>
        <dbReference type="Proteomes" id="UP000234681"/>
    </source>
</evidence>
<dbReference type="AlphaFoldDB" id="A6KIA8"/>
<dbReference type="Proteomes" id="UP000234681">
    <property type="component" value="Chromosome 3"/>
</dbReference>
<gene>
    <name evidence="1" type="ORF">rCG_37466</name>
</gene>
<protein>
    <submittedName>
        <fullName evidence="1">RCG37466</fullName>
    </submittedName>
</protein>
<reference evidence="1 2" key="1">
    <citation type="submission" date="2005-09" db="EMBL/GenBank/DDBJ databases">
        <authorList>
            <person name="Mural R.J."/>
            <person name="Li P.W."/>
            <person name="Adams M.D."/>
            <person name="Amanatides P.G."/>
            <person name="Baden-Tillson H."/>
            <person name="Barnstead M."/>
            <person name="Chin S.H."/>
            <person name="Dew I."/>
            <person name="Evans C.A."/>
            <person name="Ferriera S."/>
            <person name="Flanigan M."/>
            <person name="Fosler C."/>
            <person name="Glodek A."/>
            <person name="Gu Z."/>
            <person name="Holt R.A."/>
            <person name="Jennings D."/>
            <person name="Kraft C.L."/>
            <person name="Lu F."/>
            <person name="Nguyen T."/>
            <person name="Nusskern D.R."/>
            <person name="Pfannkoch C.M."/>
            <person name="Sitter C."/>
            <person name="Sutton G.G."/>
            <person name="Venter J.C."/>
            <person name="Wang Z."/>
            <person name="Woodage T."/>
            <person name="Zheng X.H."/>
            <person name="Zhong F."/>
        </authorList>
    </citation>
    <scope>NUCLEOTIDE SEQUENCE [LARGE SCALE GENOMIC DNA]</scope>
    <source>
        <strain>BN</strain>
        <strain evidence="2">Sprague-Dawley</strain>
    </source>
</reference>
<sequence>MNPNEKVFTEKVLLLLIKYVRHFRAARKTFPKNLAFSNTLKYTHTQ</sequence>
<proteinExistence type="predicted"/>
<accession>A6KIA8</accession>